<dbReference type="RefSeq" id="WP_379887330.1">
    <property type="nucleotide sequence ID" value="NZ_JBHSDI010000014.1"/>
</dbReference>
<feature type="domain" description="GH29D-like beta-sandwich" evidence="1">
    <location>
        <begin position="854"/>
        <end position="902"/>
    </location>
</feature>
<dbReference type="Pfam" id="PF13290">
    <property type="entry name" value="CHB_HEX_C_1"/>
    <property type="match status" value="1"/>
</dbReference>
<dbReference type="EMBL" id="JBHSDI010000014">
    <property type="protein sequence ID" value="MFC4259619.1"/>
    <property type="molecule type" value="Genomic_DNA"/>
</dbReference>
<dbReference type="NCBIfam" id="NF042962">
    <property type="entry name" value="DUF499_antiphage"/>
    <property type="match status" value="1"/>
</dbReference>
<name>A0ABV8QL47_9GAMM</name>
<comment type="caution">
    <text evidence="2">The sequence shown here is derived from an EMBL/GenBank/DDBJ whole genome shotgun (WGS) entry which is preliminary data.</text>
</comment>
<sequence length="1041" mass="116171">MIKTVKQACHFNPVIQDYRMSSGIENLADLISDAGDGREFFSRNFVTHGMEQLFREGMLRLSGKSDQAVFELTQAMGGGKTHMMIALGLLARHTHLRPEVLPSELSERVDFGDARIAAFNGRNNPDNYVWGDIASQLGEDEAIKPYWVNGPKAVDQRQWKEIIGDKPTLILLDELPPYLQNASTQMFGNGTLADMAVYSLSALMTAALELPNCCIVIANLSGSYKAQTKALAEAVDNLQQEARRQAMTITPVQLAGNEIYEILKKRLIDELPDEATIAEIAEEYAQQVKKAEDGGYIVAASIEQIAEQVRETYPFHPSFKHLVALFKENEGFRQTRGLMQFTARLLKSVEQRKTDDVFLVGTQHLDFNDSQVKDEVERIAPNLIPAISHDIADDGDSIAEMIDNELGEDAAQQVLTLLLTSSLSRAVGGRIGLSESEVIEFLAAPNRKADAFMDALQRLREQAWYLHREEQRYFIKETENLSRQIERNAKEVPQPKIDQALINWLSGILQPERKNVYQDVQVLPQFDDLRLGGPRVLIVIKPDGKVPPSDLQNFFDYQQEKNNLLVLTGQDSHLTDAVEDRLRELYSIEQISKRLKSGDTLFEEARDRMEEAKDRFNKALSAAYNRVYIPSTDEIDGRQFLAPVTIDNGLKLGEGDQSAEAQIEALLASPRSNYKLAMDLSDDYSQYFAMAEEYLWPAGKENRRTPWKDVVSRAKSNPAWPWMPGASGMDTLKAEALKQGRWRLGEDGYVEKGPFPKEKTAVNVSLVGSHPETGEAILSLTPRHSGESPVVYVSTSPDVSEADTKVEDLESFHTTEGTLYFMAKDPTGKYEVGTPARWLADLKIRHQVSPAGDKRTVTLQCTPQAEMHFTVDGANPKDGKLYEGPFEVGPEAIRLLVHAKAGEATKNADFQIPASGDERVQIDDTKPARLGSTKRVALDTTDRVFGVINRFKDQTGTRFKGVRIEIGEGENTVTVRFQEREISAAMIEGTVNSLREVLHESQAQVTITISDGIHFESGFEAKEFAKIAGMELRPGDVSQED</sequence>
<evidence type="ECO:0000313" key="2">
    <source>
        <dbReference type="EMBL" id="MFC4259619.1"/>
    </source>
</evidence>
<dbReference type="Pfam" id="PF04465">
    <property type="entry name" value="DUF499"/>
    <property type="match status" value="1"/>
</dbReference>
<accession>A0ABV8QL47</accession>
<gene>
    <name evidence="2" type="ORF">ACFOZ5_11315</name>
</gene>
<proteinExistence type="predicted"/>
<reference evidence="3" key="1">
    <citation type="journal article" date="2019" name="Int. J. Syst. Evol. Microbiol.">
        <title>The Global Catalogue of Microorganisms (GCM) 10K type strain sequencing project: providing services to taxonomists for standard genome sequencing and annotation.</title>
        <authorList>
            <consortium name="The Broad Institute Genomics Platform"/>
            <consortium name="The Broad Institute Genome Sequencing Center for Infectious Disease"/>
            <person name="Wu L."/>
            <person name="Ma J."/>
        </authorList>
    </citation>
    <scope>NUCLEOTIDE SEQUENCE [LARGE SCALE GENOMIC DNA]</scope>
    <source>
        <strain evidence="3">CECT 7297</strain>
    </source>
</reference>
<dbReference type="Proteomes" id="UP001595798">
    <property type="component" value="Unassembled WGS sequence"/>
</dbReference>
<dbReference type="InterPro" id="IPR007555">
    <property type="entry name" value="DUF499"/>
</dbReference>
<organism evidence="2 3">
    <name type="scientific">Marinobacter lacisalsi</name>
    <dbReference type="NCBI Taxonomy" id="475979"/>
    <lineage>
        <taxon>Bacteria</taxon>
        <taxon>Pseudomonadati</taxon>
        <taxon>Pseudomonadota</taxon>
        <taxon>Gammaproteobacteria</taxon>
        <taxon>Pseudomonadales</taxon>
        <taxon>Marinobacteraceae</taxon>
        <taxon>Marinobacter</taxon>
    </lineage>
</organism>
<dbReference type="InterPro" id="IPR059177">
    <property type="entry name" value="GH29D-like_dom"/>
</dbReference>
<evidence type="ECO:0000259" key="1">
    <source>
        <dbReference type="Pfam" id="PF13290"/>
    </source>
</evidence>
<evidence type="ECO:0000313" key="3">
    <source>
        <dbReference type="Proteomes" id="UP001595798"/>
    </source>
</evidence>
<keyword evidence="3" id="KW-1185">Reference proteome</keyword>
<protein>
    <submittedName>
        <fullName evidence="2">Anti-phage-associated DUF499 domain-containing protein</fullName>
    </submittedName>
</protein>